<dbReference type="GeneID" id="95975690"/>
<evidence type="ECO:0000313" key="9">
    <source>
        <dbReference type="EMBL" id="KAL1305047.1"/>
    </source>
</evidence>
<feature type="transmembrane region" description="Helical" evidence="7">
    <location>
        <begin position="382"/>
        <end position="401"/>
    </location>
</feature>
<dbReference type="InterPro" id="IPR036259">
    <property type="entry name" value="MFS_trans_sf"/>
</dbReference>
<protein>
    <recommendedName>
        <fullName evidence="8">Major facilitator superfamily (MFS) profile domain-containing protein</fullName>
    </recommendedName>
</protein>
<evidence type="ECO:0000256" key="3">
    <source>
        <dbReference type="ARBA" id="ARBA00022692"/>
    </source>
</evidence>
<feature type="transmembrane region" description="Helical" evidence="7">
    <location>
        <begin position="147"/>
        <end position="170"/>
    </location>
</feature>
<evidence type="ECO:0000256" key="2">
    <source>
        <dbReference type="ARBA" id="ARBA00022448"/>
    </source>
</evidence>
<dbReference type="PANTHER" id="PTHR43791">
    <property type="entry name" value="PERMEASE-RELATED"/>
    <property type="match status" value="1"/>
</dbReference>
<feature type="transmembrane region" description="Helical" evidence="7">
    <location>
        <begin position="94"/>
        <end position="115"/>
    </location>
</feature>
<comment type="caution">
    <text evidence="9">The sequence shown here is derived from an EMBL/GenBank/DDBJ whole genome shotgun (WGS) entry which is preliminary data.</text>
</comment>
<dbReference type="Gene3D" id="1.20.1250.20">
    <property type="entry name" value="MFS general substrate transporter like domains"/>
    <property type="match status" value="2"/>
</dbReference>
<reference evidence="9 10" key="1">
    <citation type="submission" date="2024-07" db="EMBL/GenBank/DDBJ databases">
        <title>Draft sequence of the Neodothiora populina.</title>
        <authorList>
            <person name="Drown D.D."/>
            <person name="Schuette U.S."/>
            <person name="Buechlein A.B."/>
            <person name="Rusch D.R."/>
            <person name="Winton L.W."/>
            <person name="Adams G.A."/>
        </authorList>
    </citation>
    <scope>NUCLEOTIDE SEQUENCE [LARGE SCALE GENOMIC DNA]</scope>
    <source>
        <strain evidence="9 10">CPC 39397</strain>
    </source>
</reference>
<feature type="transmembrane region" description="Helical" evidence="7">
    <location>
        <begin position="122"/>
        <end position="141"/>
    </location>
</feature>
<evidence type="ECO:0000256" key="5">
    <source>
        <dbReference type="ARBA" id="ARBA00023136"/>
    </source>
</evidence>
<gene>
    <name evidence="9" type="ORF">AAFC00_001988</name>
</gene>
<dbReference type="InterPro" id="IPR020846">
    <property type="entry name" value="MFS_dom"/>
</dbReference>
<feature type="transmembrane region" description="Helical" evidence="7">
    <location>
        <begin position="285"/>
        <end position="310"/>
    </location>
</feature>
<dbReference type="PROSITE" id="PS50850">
    <property type="entry name" value="MFS"/>
    <property type="match status" value="1"/>
</dbReference>
<name>A0ABR3PG67_9PEZI</name>
<keyword evidence="3 7" id="KW-0812">Transmembrane</keyword>
<dbReference type="InterPro" id="IPR011701">
    <property type="entry name" value="MFS"/>
</dbReference>
<keyword evidence="2" id="KW-0813">Transport</keyword>
<evidence type="ECO:0000256" key="1">
    <source>
        <dbReference type="ARBA" id="ARBA00004141"/>
    </source>
</evidence>
<evidence type="ECO:0000256" key="7">
    <source>
        <dbReference type="SAM" id="Phobius"/>
    </source>
</evidence>
<proteinExistence type="predicted"/>
<accession>A0ABR3PG67</accession>
<dbReference type="EMBL" id="JBFMKM010000007">
    <property type="protein sequence ID" value="KAL1305047.1"/>
    <property type="molecule type" value="Genomic_DNA"/>
</dbReference>
<feature type="transmembrane region" description="Helical" evidence="7">
    <location>
        <begin position="215"/>
        <end position="238"/>
    </location>
</feature>
<feature type="transmembrane region" description="Helical" evidence="7">
    <location>
        <begin position="56"/>
        <end position="74"/>
    </location>
</feature>
<keyword evidence="5 7" id="KW-0472">Membrane</keyword>
<evidence type="ECO:0000313" key="10">
    <source>
        <dbReference type="Proteomes" id="UP001562354"/>
    </source>
</evidence>
<feature type="domain" description="Major facilitator superfamily (MFS) profile" evidence="8">
    <location>
        <begin position="56"/>
        <end position="473"/>
    </location>
</feature>
<keyword evidence="10" id="KW-1185">Reference proteome</keyword>
<dbReference type="Pfam" id="PF07690">
    <property type="entry name" value="MFS_1"/>
    <property type="match status" value="1"/>
</dbReference>
<comment type="subcellular location">
    <subcellularLocation>
        <location evidence="1">Membrane</location>
        <topology evidence="1">Multi-pass membrane protein</topology>
    </subcellularLocation>
</comment>
<evidence type="ECO:0000256" key="6">
    <source>
        <dbReference type="SAM" id="MobiDB-lite"/>
    </source>
</evidence>
<sequence>MDIKGTTPVVAPSKEIDEGGAYSPSNSDSFYVEDGEKVDYNAAELRKLLWKLDLRVLPPIFLLWFLSFIDRVNIGMARLGGLEKDLNMKGNDFNVALCIFFAPFILFEIPFNMILKKIKPSVWLPVQNFLLALFTIGEGVVRTKEGLWAMRFLVGFFEAGLVPGSIFLLSAYYARFDLQWRLNMLIVGNAVASAFGGLLAFAISSMSGEEGYLGWRWVFIIEGSVTAVVSLLCIFFVVSWPDEAEWLSDHERALIKTRIREQAGEFRMDRLDMAALKRCLLDWKVWLSTAIYIGTICSTYSISLFSPTIIKELNPHYSGRHVQILTVPIFIASAAVTLISAIASDKARHRYGFAMFGYLITLIGLAMFFAQEHLSPRALYGALFLISIGTYICLPLVWTMCVNNISGYWKNSIASALCVGFGNAGGIVASCIFVTKQAPHYWTGFRVDFGLTSAAAVLTTALLVGLIFENRKRARGGRDYRLERSADEVANLGDDHPRFRYVY</sequence>
<evidence type="ECO:0000256" key="4">
    <source>
        <dbReference type="ARBA" id="ARBA00022989"/>
    </source>
</evidence>
<dbReference type="PANTHER" id="PTHR43791:SF52">
    <property type="entry name" value="TRANSPORTER, PUTATIVE (AFU_ORTHOLOGUE AFUA_1G11820)-RELATED"/>
    <property type="match status" value="1"/>
</dbReference>
<dbReference type="SUPFAM" id="SSF103473">
    <property type="entry name" value="MFS general substrate transporter"/>
    <property type="match status" value="1"/>
</dbReference>
<dbReference type="Proteomes" id="UP001562354">
    <property type="component" value="Unassembled WGS sequence"/>
</dbReference>
<dbReference type="RefSeq" id="XP_069201321.1">
    <property type="nucleotide sequence ID" value="XM_069341250.1"/>
</dbReference>
<keyword evidence="4 7" id="KW-1133">Transmembrane helix</keyword>
<feature type="transmembrane region" description="Helical" evidence="7">
    <location>
        <begin position="413"/>
        <end position="435"/>
    </location>
</feature>
<feature type="transmembrane region" description="Helical" evidence="7">
    <location>
        <begin position="182"/>
        <end position="203"/>
    </location>
</feature>
<feature type="region of interest" description="Disordered" evidence="6">
    <location>
        <begin position="1"/>
        <end position="23"/>
    </location>
</feature>
<feature type="transmembrane region" description="Helical" evidence="7">
    <location>
        <begin position="447"/>
        <end position="468"/>
    </location>
</feature>
<organism evidence="9 10">
    <name type="scientific">Neodothiora populina</name>
    <dbReference type="NCBI Taxonomy" id="2781224"/>
    <lineage>
        <taxon>Eukaryota</taxon>
        <taxon>Fungi</taxon>
        <taxon>Dikarya</taxon>
        <taxon>Ascomycota</taxon>
        <taxon>Pezizomycotina</taxon>
        <taxon>Dothideomycetes</taxon>
        <taxon>Dothideomycetidae</taxon>
        <taxon>Dothideales</taxon>
        <taxon>Dothioraceae</taxon>
        <taxon>Neodothiora</taxon>
    </lineage>
</organism>
<feature type="transmembrane region" description="Helical" evidence="7">
    <location>
        <begin position="322"/>
        <end position="344"/>
    </location>
</feature>
<evidence type="ECO:0000259" key="8">
    <source>
        <dbReference type="PROSITE" id="PS50850"/>
    </source>
</evidence>
<feature type="transmembrane region" description="Helical" evidence="7">
    <location>
        <begin position="351"/>
        <end position="370"/>
    </location>
</feature>